<evidence type="ECO:0000313" key="2">
    <source>
        <dbReference type="EMBL" id="KKA09151.1"/>
    </source>
</evidence>
<feature type="transmembrane region" description="Helical" evidence="1">
    <location>
        <begin position="45"/>
        <end position="64"/>
    </location>
</feature>
<evidence type="ECO:0000256" key="1">
    <source>
        <dbReference type="SAM" id="Phobius"/>
    </source>
</evidence>
<dbReference type="AlphaFoldDB" id="A0A0F4XTJ2"/>
<evidence type="ECO:0000313" key="3">
    <source>
        <dbReference type="Proteomes" id="UP000033662"/>
    </source>
</evidence>
<dbReference type="Proteomes" id="UP000033662">
    <property type="component" value="Unassembled WGS sequence"/>
</dbReference>
<accession>A0A0F4XTJ2</accession>
<keyword evidence="1" id="KW-0472">Membrane</keyword>
<comment type="caution">
    <text evidence="2">The sequence shown here is derived from an EMBL/GenBank/DDBJ whole genome shotgun (WGS) entry which is preliminary data.</text>
</comment>
<keyword evidence="1" id="KW-0812">Transmembrane</keyword>
<organism evidence="2 3">
    <name type="scientific">Pseudomonas kilonensis</name>
    <dbReference type="NCBI Taxonomy" id="132476"/>
    <lineage>
        <taxon>Bacteria</taxon>
        <taxon>Pseudomonadati</taxon>
        <taxon>Pseudomonadota</taxon>
        <taxon>Gammaproteobacteria</taxon>
        <taxon>Pseudomonadales</taxon>
        <taxon>Pseudomonadaceae</taxon>
        <taxon>Pseudomonas</taxon>
    </lineage>
</organism>
<sequence>MTFTEICGSIRRMEQAGNGTAELVGTMPWQVAENLVEGFLDCKKIILFFLFELFVPFFTTTLVIQKQLPGCFFK</sequence>
<name>A0A0F4XTJ2_9PSED</name>
<reference evidence="2 3" key="1">
    <citation type="submission" date="2015-03" db="EMBL/GenBank/DDBJ databases">
        <title>Pseudomonas fluorescens 1855-344 Genome sequencing and assembly.</title>
        <authorList>
            <person name="Eng W.W.H."/>
            <person name="Gan H.M."/>
            <person name="Savka M.A."/>
        </authorList>
    </citation>
    <scope>NUCLEOTIDE SEQUENCE [LARGE SCALE GENOMIC DNA]</scope>
    <source>
        <strain evidence="2 3">1855-344</strain>
    </source>
</reference>
<keyword evidence="1" id="KW-1133">Transmembrane helix</keyword>
<gene>
    <name evidence="2" type="ORF">VP02_05065</name>
</gene>
<proteinExistence type="predicted"/>
<protein>
    <submittedName>
        <fullName evidence="2">Uncharacterized protein</fullName>
    </submittedName>
</protein>
<dbReference type="EMBL" id="JZXC01000003">
    <property type="protein sequence ID" value="KKA09151.1"/>
    <property type="molecule type" value="Genomic_DNA"/>
</dbReference>